<dbReference type="EMBL" id="CAJNNW010030251">
    <property type="protein sequence ID" value="CAE8702870.1"/>
    <property type="molecule type" value="Genomic_DNA"/>
</dbReference>
<evidence type="ECO:0000313" key="4">
    <source>
        <dbReference type="EMBL" id="CAE8702870.1"/>
    </source>
</evidence>
<protein>
    <recommendedName>
        <fullName evidence="3">ShKT domain-containing protein</fullName>
    </recommendedName>
</protein>
<dbReference type="AlphaFoldDB" id="A0A813KG88"/>
<sequence>MMLRTPLNLGLLLLLCAGGATALAPAEETEALCGGLWARCLERKCCATPELTCYEKDRWFAQCRPTGNCRPGFYEGDPHKSPWSCVVLSSPAPAPGPGPGPGPGPAPPPPQQCVDKGQHCVDWAMAGECEKNAAYMHEFCMNSCNLCGNLFTNSPEGTAAAPAAAPAAAGDSSSNHVAGSRNATDSSLRGGR</sequence>
<dbReference type="InterPro" id="IPR003582">
    <property type="entry name" value="ShKT_dom"/>
</dbReference>
<feature type="region of interest" description="Disordered" evidence="1">
    <location>
        <begin position="158"/>
        <end position="192"/>
    </location>
</feature>
<feature type="domain" description="ShKT" evidence="3">
    <location>
        <begin position="113"/>
        <end position="147"/>
    </location>
</feature>
<accession>A0A813KG88</accession>
<proteinExistence type="predicted"/>
<feature type="region of interest" description="Disordered" evidence="1">
    <location>
        <begin position="92"/>
        <end position="111"/>
    </location>
</feature>
<dbReference type="PROSITE" id="PS51670">
    <property type="entry name" value="SHKT"/>
    <property type="match status" value="1"/>
</dbReference>
<reference evidence="4" key="1">
    <citation type="submission" date="2021-02" db="EMBL/GenBank/DDBJ databases">
        <authorList>
            <person name="Dougan E. K."/>
            <person name="Rhodes N."/>
            <person name="Thang M."/>
            <person name="Chan C."/>
        </authorList>
    </citation>
    <scope>NUCLEOTIDE SEQUENCE</scope>
</reference>
<evidence type="ECO:0000256" key="1">
    <source>
        <dbReference type="SAM" id="MobiDB-lite"/>
    </source>
</evidence>
<evidence type="ECO:0000256" key="2">
    <source>
        <dbReference type="SAM" id="SignalP"/>
    </source>
</evidence>
<dbReference type="SMART" id="SM00254">
    <property type="entry name" value="ShKT"/>
    <property type="match status" value="1"/>
</dbReference>
<feature type="signal peptide" evidence="2">
    <location>
        <begin position="1"/>
        <end position="22"/>
    </location>
</feature>
<comment type="caution">
    <text evidence="4">The sequence shown here is derived from an EMBL/GenBank/DDBJ whole genome shotgun (WGS) entry which is preliminary data.</text>
</comment>
<name>A0A813KG88_POLGL</name>
<dbReference type="Pfam" id="PF01549">
    <property type="entry name" value="ShK"/>
    <property type="match status" value="1"/>
</dbReference>
<dbReference type="Gene3D" id="1.10.10.1940">
    <property type="match status" value="1"/>
</dbReference>
<gene>
    <name evidence="4" type="ORF">PGLA2088_LOCUS32634</name>
</gene>
<evidence type="ECO:0000259" key="3">
    <source>
        <dbReference type="PROSITE" id="PS51670"/>
    </source>
</evidence>
<feature type="compositionally biased region" description="Polar residues" evidence="1">
    <location>
        <begin position="171"/>
        <end position="192"/>
    </location>
</feature>
<evidence type="ECO:0000313" key="5">
    <source>
        <dbReference type="Proteomes" id="UP000626109"/>
    </source>
</evidence>
<keyword evidence="2" id="KW-0732">Signal</keyword>
<feature type="chain" id="PRO_5032343254" description="ShKT domain-containing protein" evidence="2">
    <location>
        <begin position="23"/>
        <end position="192"/>
    </location>
</feature>
<organism evidence="4 5">
    <name type="scientific">Polarella glacialis</name>
    <name type="common">Dinoflagellate</name>
    <dbReference type="NCBI Taxonomy" id="89957"/>
    <lineage>
        <taxon>Eukaryota</taxon>
        <taxon>Sar</taxon>
        <taxon>Alveolata</taxon>
        <taxon>Dinophyceae</taxon>
        <taxon>Suessiales</taxon>
        <taxon>Suessiaceae</taxon>
        <taxon>Polarella</taxon>
    </lineage>
</organism>
<feature type="compositionally biased region" description="Low complexity" evidence="1">
    <location>
        <begin position="159"/>
        <end position="169"/>
    </location>
</feature>
<dbReference type="Proteomes" id="UP000626109">
    <property type="component" value="Unassembled WGS sequence"/>
</dbReference>